<dbReference type="Pfam" id="PF06081">
    <property type="entry name" value="ArAE_1"/>
    <property type="match status" value="1"/>
</dbReference>
<protein>
    <submittedName>
        <fullName evidence="8">Aromatic acid exporter family protein</fullName>
    </submittedName>
</protein>
<keyword evidence="9" id="KW-1185">Reference proteome</keyword>
<dbReference type="Proteomes" id="UP001595872">
    <property type="component" value="Unassembled WGS sequence"/>
</dbReference>
<dbReference type="EMBL" id="JBHSIT010000004">
    <property type="protein sequence ID" value="MFC4908548.1"/>
    <property type="molecule type" value="Genomic_DNA"/>
</dbReference>
<evidence type="ECO:0000256" key="1">
    <source>
        <dbReference type="ARBA" id="ARBA00004651"/>
    </source>
</evidence>
<evidence type="ECO:0000256" key="2">
    <source>
        <dbReference type="ARBA" id="ARBA00022475"/>
    </source>
</evidence>
<comment type="subcellular location">
    <subcellularLocation>
        <location evidence="1">Cell membrane</location>
        <topology evidence="1">Multi-pass membrane protein</topology>
    </subcellularLocation>
</comment>
<feature type="transmembrane region" description="Helical" evidence="7">
    <location>
        <begin position="64"/>
        <end position="81"/>
    </location>
</feature>
<proteinExistence type="predicted"/>
<keyword evidence="5 7" id="KW-0472">Membrane</keyword>
<feature type="region of interest" description="Disordered" evidence="6">
    <location>
        <begin position="388"/>
        <end position="424"/>
    </location>
</feature>
<evidence type="ECO:0000313" key="8">
    <source>
        <dbReference type="EMBL" id="MFC4908548.1"/>
    </source>
</evidence>
<name>A0ABV9TYH9_9ACTN</name>
<sequence>MRNEVRCRIRAESLEAARLTLIAVIAYVLARWVLPPNAQLPLLAPLTALLVVQVSALRTLWTAWQRVLAVAFGVLTAVALADWLGFSWWSLGLAIFAGLALGFGLRLGDQALEVPISAMLIFGVGASNEFAAWDRVVETLLGTAVGLIAGLAWPPVRIGAGREALTDVGRRLADVVDGIASDMRGEPGVDDAEHWLAETGRMLKEITRTDEAIGQAEESVRLNPRALSLIDAGVALRDGLEMMEHFDLSLRTLTRAFVDSVRAEGEDDHILTEPAVRDRLAEVMDELADGIRAYCELAVADLDRDADPRDLERRLDDLVESASEDRHALAELLTDRAKGIRQRTLYGEMVMHIDRLINYLHPEHRERARQRWRSRDLAARHLPDRPAAILRRTSRGVRRAAGDAARQNATGFPDRRDDDQRTST</sequence>
<keyword evidence="4 7" id="KW-1133">Transmembrane helix</keyword>
<feature type="transmembrane region" description="Helical" evidence="7">
    <location>
        <begin position="16"/>
        <end position="34"/>
    </location>
</feature>
<feature type="transmembrane region" description="Helical" evidence="7">
    <location>
        <begin position="40"/>
        <end position="57"/>
    </location>
</feature>
<evidence type="ECO:0000256" key="5">
    <source>
        <dbReference type="ARBA" id="ARBA00023136"/>
    </source>
</evidence>
<gene>
    <name evidence="8" type="ORF">ACFPCY_14555</name>
</gene>
<evidence type="ECO:0000313" key="9">
    <source>
        <dbReference type="Proteomes" id="UP001595872"/>
    </source>
</evidence>
<keyword evidence="2" id="KW-1003">Cell membrane</keyword>
<organism evidence="8 9">
    <name type="scientific">Actinomadura gamaensis</name>
    <dbReference type="NCBI Taxonomy" id="1763541"/>
    <lineage>
        <taxon>Bacteria</taxon>
        <taxon>Bacillati</taxon>
        <taxon>Actinomycetota</taxon>
        <taxon>Actinomycetes</taxon>
        <taxon>Streptosporangiales</taxon>
        <taxon>Thermomonosporaceae</taxon>
        <taxon>Actinomadura</taxon>
    </lineage>
</organism>
<evidence type="ECO:0000256" key="7">
    <source>
        <dbReference type="SAM" id="Phobius"/>
    </source>
</evidence>
<feature type="compositionally biased region" description="Basic and acidic residues" evidence="6">
    <location>
        <begin position="413"/>
        <end position="424"/>
    </location>
</feature>
<reference evidence="9" key="1">
    <citation type="journal article" date="2019" name="Int. J. Syst. Evol. Microbiol.">
        <title>The Global Catalogue of Microorganisms (GCM) 10K type strain sequencing project: providing services to taxonomists for standard genome sequencing and annotation.</title>
        <authorList>
            <consortium name="The Broad Institute Genomics Platform"/>
            <consortium name="The Broad Institute Genome Sequencing Center for Infectious Disease"/>
            <person name="Wu L."/>
            <person name="Ma J."/>
        </authorList>
    </citation>
    <scope>NUCLEOTIDE SEQUENCE [LARGE SCALE GENOMIC DNA]</scope>
    <source>
        <strain evidence="9">KLKA75</strain>
    </source>
</reference>
<evidence type="ECO:0000256" key="3">
    <source>
        <dbReference type="ARBA" id="ARBA00022692"/>
    </source>
</evidence>
<keyword evidence="3 7" id="KW-0812">Transmembrane</keyword>
<accession>A0ABV9TYH9</accession>
<comment type="caution">
    <text evidence="8">The sequence shown here is derived from an EMBL/GenBank/DDBJ whole genome shotgun (WGS) entry which is preliminary data.</text>
</comment>
<dbReference type="RefSeq" id="WP_378255312.1">
    <property type="nucleotide sequence ID" value="NZ_JBHSIT010000004.1"/>
</dbReference>
<evidence type="ECO:0000256" key="6">
    <source>
        <dbReference type="SAM" id="MobiDB-lite"/>
    </source>
</evidence>
<evidence type="ECO:0000256" key="4">
    <source>
        <dbReference type="ARBA" id="ARBA00022989"/>
    </source>
</evidence>
<dbReference type="InterPro" id="IPR010343">
    <property type="entry name" value="ArAE_1"/>
</dbReference>